<comment type="caution">
    <text evidence="1">The sequence shown here is derived from an EMBL/GenBank/DDBJ whole genome shotgun (WGS) entry which is preliminary data.</text>
</comment>
<evidence type="ECO:0000313" key="1">
    <source>
        <dbReference type="EMBL" id="MED6121619.1"/>
    </source>
</evidence>
<name>A0ABU6RCR7_9FABA</name>
<keyword evidence="2" id="KW-1185">Reference proteome</keyword>
<reference evidence="1 2" key="1">
    <citation type="journal article" date="2023" name="Plants (Basel)">
        <title>Bridging the Gap: Combining Genomics and Transcriptomics Approaches to Understand Stylosanthes scabra, an Orphan Legume from the Brazilian Caatinga.</title>
        <authorList>
            <person name="Ferreira-Neto J.R.C."/>
            <person name="da Silva M.D."/>
            <person name="Binneck E."/>
            <person name="de Melo N.F."/>
            <person name="da Silva R.H."/>
            <person name="de Melo A.L.T.M."/>
            <person name="Pandolfi V."/>
            <person name="Bustamante F.O."/>
            <person name="Brasileiro-Vidal A.C."/>
            <person name="Benko-Iseppon A.M."/>
        </authorList>
    </citation>
    <scope>NUCLEOTIDE SEQUENCE [LARGE SCALE GENOMIC DNA]</scope>
    <source>
        <tissue evidence="1">Leaves</tissue>
    </source>
</reference>
<proteinExistence type="predicted"/>
<organism evidence="1 2">
    <name type="scientific">Stylosanthes scabra</name>
    <dbReference type="NCBI Taxonomy" id="79078"/>
    <lineage>
        <taxon>Eukaryota</taxon>
        <taxon>Viridiplantae</taxon>
        <taxon>Streptophyta</taxon>
        <taxon>Embryophyta</taxon>
        <taxon>Tracheophyta</taxon>
        <taxon>Spermatophyta</taxon>
        <taxon>Magnoliopsida</taxon>
        <taxon>eudicotyledons</taxon>
        <taxon>Gunneridae</taxon>
        <taxon>Pentapetalae</taxon>
        <taxon>rosids</taxon>
        <taxon>fabids</taxon>
        <taxon>Fabales</taxon>
        <taxon>Fabaceae</taxon>
        <taxon>Papilionoideae</taxon>
        <taxon>50 kb inversion clade</taxon>
        <taxon>dalbergioids sensu lato</taxon>
        <taxon>Dalbergieae</taxon>
        <taxon>Pterocarpus clade</taxon>
        <taxon>Stylosanthes</taxon>
    </lineage>
</organism>
<dbReference type="Proteomes" id="UP001341840">
    <property type="component" value="Unassembled WGS sequence"/>
</dbReference>
<evidence type="ECO:0000313" key="2">
    <source>
        <dbReference type="Proteomes" id="UP001341840"/>
    </source>
</evidence>
<gene>
    <name evidence="1" type="ORF">PIB30_031950</name>
</gene>
<dbReference type="EMBL" id="JASCZI010030347">
    <property type="protein sequence ID" value="MED6121619.1"/>
    <property type="molecule type" value="Genomic_DNA"/>
</dbReference>
<sequence>MGVDKIGEGYEKGKKKRMAIDEVEKAFKSQLSLHGYKGSEDLSLLWSEEYPFTALAEDYGPSPADVKLVTEAGALTVSRFMQVMGPRMMSMGQTQEKMLLRMFDEKADVSKIESLLKEKEDIVSSLTTTIETKEYERFEVVSQVRVIAPYVDVSKMDVTKVVVNGVMVDDNIVGQDEECVGESFGKV</sequence>
<protein>
    <submittedName>
        <fullName evidence="1">Uncharacterized protein</fullName>
    </submittedName>
</protein>
<accession>A0ABU6RCR7</accession>